<name>A0ABD3XQU6_SINWO</name>
<evidence type="ECO:0000259" key="14">
    <source>
        <dbReference type="PROSITE" id="PS50104"/>
    </source>
</evidence>
<sequence length="788" mass="90241">MEIRFMFFVSCIAYMIVLISGANVTCSVKFSSYICQHIAKMADFPTSLPANIQTVTLFGTNKLTQSFPNKLFRNPSWSNVFKLSVLEFNSIELIEEDFLDGLDNLKFLSISSCPKLNKIHPDVFNSTPDLEALHLDGNHYLKLSVVEQALNGKLHKLKYLSLVEIEAVKGRVVLGENYTNALSTKNITYLDISGVKTIIVDHGSVLKILSNVKYLNVSHSTLLSADGIQLKDSYFRNIEFLDLTSSSSVGQLSILSEDSTFTRVLWENVKYLFAQQMMDPLIQVRVNARYTFENYVQLRLKVLDASQNNIMVLNITFYGKYDFSALETLNLSSNNLEYISPSFLGSFPSIKILDLSNNQLHKMQNMDDFSYLFSGNKDLEIIYLHKNYLSVVPSKLFSSNTKLRVIDLSDNELMHFNIDLHNTLNLTLINLRKNRLKRLPTTFMEQLEQIFIHKDTAEKDETYMTNILLNQIQDKNLLAEKYKYGYNASDNISLKQVSEIIPQNLTLNVLDNPLICDCDTLDFVKWIVSTDIVIVNRTILTCKYNNNEALLNSAVLEMLRHNCRIVLIIGIGIVSSVAIIVSIFAFGIAIHRKLRKARLNQELEFLKKEILDDNTKFRFVVFLSYCSRDSNIVENYILTPLNTLLRDIFKTDKDLVSTGADSFIPGMLITEEIHRCINESLVIIPVITPAFLESQRCLTECVNAIERHRQVLVLMEKHTDTSDTIATIRNQIGQYTRASWSYQEGQFHICPSWDTICDRVFKRAIESFTNHRNRHCNEAIELARLLDH</sequence>
<keyword evidence="5 13" id="KW-0732">Signal</keyword>
<dbReference type="Proteomes" id="UP001634394">
    <property type="component" value="Unassembled WGS sequence"/>
</dbReference>
<keyword evidence="10" id="KW-0675">Receptor</keyword>
<dbReference type="Pfam" id="PF01582">
    <property type="entry name" value="TIR"/>
    <property type="match status" value="1"/>
</dbReference>
<evidence type="ECO:0000256" key="4">
    <source>
        <dbReference type="ARBA" id="ARBA00022692"/>
    </source>
</evidence>
<evidence type="ECO:0000256" key="11">
    <source>
        <dbReference type="ARBA" id="ARBA00023180"/>
    </source>
</evidence>
<dbReference type="InterPro" id="IPR035897">
    <property type="entry name" value="Toll_tir_struct_dom_sf"/>
</dbReference>
<dbReference type="Gene3D" id="3.40.50.10140">
    <property type="entry name" value="Toll/interleukin-1 receptor homology (TIR) domain"/>
    <property type="match status" value="1"/>
</dbReference>
<dbReference type="SUPFAM" id="SSF52058">
    <property type="entry name" value="L domain-like"/>
    <property type="match status" value="1"/>
</dbReference>
<gene>
    <name evidence="15" type="ORF">ACJMK2_000967</name>
</gene>
<dbReference type="PANTHER" id="PTHR24365:SF541">
    <property type="entry name" value="PROTEIN TOLL-RELATED"/>
    <property type="match status" value="1"/>
</dbReference>
<evidence type="ECO:0000256" key="12">
    <source>
        <dbReference type="SAM" id="Phobius"/>
    </source>
</evidence>
<dbReference type="PANTHER" id="PTHR24365">
    <property type="entry name" value="TOLL-LIKE RECEPTOR"/>
    <property type="match status" value="1"/>
</dbReference>
<dbReference type="Pfam" id="PF12799">
    <property type="entry name" value="LRR_4"/>
    <property type="match status" value="1"/>
</dbReference>
<keyword evidence="11" id="KW-0325">Glycoprotein</keyword>
<evidence type="ECO:0000313" key="15">
    <source>
        <dbReference type="EMBL" id="KAL3888602.1"/>
    </source>
</evidence>
<evidence type="ECO:0000256" key="8">
    <source>
        <dbReference type="ARBA" id="ARBA00023027"/>
    </source>
</evidence>
<keyword evidence="7 12" id="KW-1133">Transmembrane helix</keyword>
<dbReference type="PROSITE" id="PS51450">
    <property type="entry name" value="LRR"/>
    <property type="match status" value="1"/>
</dbReference>
<keyword evidence="6" id="KW-0677">Repeat</keyword>
<keyword evidence="9 12" id="KW-0472">Membrane</keyword>
<comment type="caution">
    <text evidence="15">The sequence shown here is derived from an EMBL/GenBank/DDBJ whole genome shotgun (WGS) entry which is preliminary data.</text>
</comment>
<dbReference type="Pfam" id="PF13855">
    <property type="entry name" value="LRR_8"/>
    <property type="match status" value="2"/>
</dbReference>
<dbReference type="GO" id="GO:0016020">
    <property type="term" value="C:membrane"/>
    <property type="evidence" value="ECO:0007669"/>
    <property type="project" value="UniProtKB-SubCell"/>
</dbReference>
<dbReference type="AlphaFoldDB" id="A0ABD3XQU6"/>
<dbReference type="SMART" id="SM00369">
    <property type="entry name" value="LRR_TYP"/>
    <property type="match status" value="4"/>
</dbReference>
<feature type="chain" id="PRO_5044821107" description="TIR domain-containing protein" evidence="13">
    <location>
        <begin position="22"/>
        <end position="788"/>
    </location>
</feature>
<organism evidence="15 16">
    <name type="scientific">Sinanodonta woodiana</name>
    <name type="common">Chinese pond mussel</name>
    <name type="synonym">Anodonta woodiana</name>
    <dbReference type="NCBI Taxonomy" id="1069815"/>
    <lineage>
        <taxon>Eukaryota</taxon>
        <taxon>Metazoa</taxon>
        <taxon>Spiralia</taxon>
        <taxon>Lophotrochozoa</taxon>
        <taxon>Mollusca</taxon>
        <taxon>Bivalvia</taxon>
        <taxon>Autobranchia</taxon>
        <taxon>Heteroconchia</taxon>
        <taxon>Palaeoheterodonta</taxon>
        <taxon>Unionida</taxon>
        <taxon>Unionoidea</taxon>
        <taxon>Unionidae</taxon>
        <taxon>Unioninae</taxon>
        <taxon>Sinanodonta</taxon>
    </lineage>
</organism>
<dbReference type="PROSITE" id="PS50104">
    <property type="entry name" value="TIR"/>
    <property type="match status" value="1"/>
</dbReference>
<dbReference type="InterPro" id="IPR000157">
    <property type="entry name" value="TIR_dom"/>
</dbReference>
<keyword evidence="8" id="KW-0520">NAD</keyword>
<keyword evidence="3" id="KW-0433">Leucine-rich repeat</keyword>
<comment type="similarity">
    <text evidence="2">Belongs to the Toll-like receptor family.</text>
</comment>
<dbReference type="SMART" id="SM00255">
    <property type="entry name" value="TIR"/>
    <property type="match status" value="1"/>
</dbReference>
<evidence type="ECO:0000256" key="5">
    <source>
        <dbReference type="ARBA" id="ARBA00022729"/>
    </source>
</evidence>
<evidence type="ECO:0000256" key="3">
    <source>
        <dbReference type="ARBA" id="ARBA00022614"/>
    </source>
</evidence>
<dbReference type="SUPFAM" id="SSF52047">
    <property type="entry name" value="RNI-like"/>
    <property type="match status" value="1"/>
</dbReference>
<dbReference type="InterPro" id="IPR032675">
    <property type="entry name" value="LRR_dom_sf"/>
</dbReference>
<feature type="domain" description="TIR" evidence="14">
    <location>
        <begin position="617"/>
        <end position="776"/>
    </location>
</feature>
<dbReference type="SUPFAM" id="SSF52200">
    <property type="entry name" value="Toll/Interleukin receptor TIR domain"/>
    <property type="match status" value="1"/>
</dbReference>
<evidence type="ECO:0000256" key="10">
    <source>
        <dbReference type="ARBA" id="ARBA00023170"/>
    </source>
</evidence>
<keyword evidence="4 12" id="KW-0812">Transmembrane</keyword>
<dbReference type="EMBL" id="JBJQND010000001">
    <property type="protein sequence ID" value="KAL3888602.1"/>
    <property type="molecule type" value="Genomic_DNA"/>
</dbReference>
<keyword evidence="16" id="KW-1185">Reference proteome</keyword>
<evidence type="ECO:0000256" key="7">
    <source>
        <dbReference type="ARBA" id="ARBA00022989"/>
    </source>
</evidence>
<dbReference type="InterPro" id="IPR025875">
    <property type="entry name" value="Leu-rich_rpt_4"/>
</dbReference>
<evidence type="ECO:0000256" key="2">
    <source>
        <dbReference type="ARBA" id="ARBA00009634"/>
    </source>
</evidence>
<protein>
    <recommendedName>
        <fullName evidence="14">TIR domain-containing protein</fullName>
    </recommendedName>
</protein>
<feature type="signal peptide" evidence="13">
    <location>
        <begin position="1"/>
        <end position="21"/>
    </location>
</feature>
<dbReference type="Gene3D" id="3.80.10.10">
    <property type="entry name" value="Ribonuclease Inhibitor"/>
    <property type="match status" value="3"/>
</dbReference>
<comment type="subcellular location">
    <subcellularLocation>
        <location evidence="1">Membrane</location>
        <topology evidence="1">Single-pass membrane protein</topology>
    </subcellularLocation>
</comment>
<feature type="transmembrane region" description="Helical" evidence="12">
    <location>
        <begin position="565"/>
        <end position="590"/>
    </location>
</feature>
<evidence type="ECO:0000256" key="9">
    <source>
        <dbReference type="ARBA" id="ARBA00023136"/>
    </source>
</evidence>
<dbReference type="InterPro" id="IPR001611">
    <property type="entry name" value="Leu-rich_rpt"/>
</dbReference>
<accession>A0ABD3XQU6</accession>
<reference evidence="15 16" key="1">
    <citation type="submission" date="2024-11" db="EMBL/GenBank/DDBJ databases">
        <title>Chromosome-level genome assembly of the freshwater bivalve Anodonta woodiana.</title>
        <authorList>
            <person name="Chen X."/>
        </authorList>
    </citation>
    <scope>NUCLEOTIDE SEQUENCE [LARGE SCALE GENOMIC DNA]</scope>
    <source>
        <strain evidence="15">MN2024</strain>
        <tissue evidence="15">Gills</tissue>
    </source>
</reference>
<evidence type="ECO:0000313" key="16">
    <source>
        <dbReference type="Proteomes" id="UP001634394"/>
    </source>
</evidence>
<proteinExistence type="inferred from homology"/>
<evidence type="ECO:0000256" key="1">
    <source>
        <dbReference type="ARBA" id="ARBA00004167"/>
    </source>
</evidence>
<dbReference type="InterPro" id="IPR003591">
    <property type="entry name" value="Leu-rich_rpt_typical-subtyp"/>
</dbReference>
<evidence type="ECO:0000256" key="6">
    <source>
        <dbReference type="ARBA" id="ARBA00022737"/>
    </source>
</evidence>
<evidence type="ECO:0000256" key="13">
    <source>
        <dbReference type="SAM" id="SignalP"/>
    </source>
</evidence>